<evidence type="ECO:0000313" key="2">
    <source>
        <dbReference type="Proteomes" id="UP000320888"/>
    </source>
</evidence>
<dbReference type="AlphaFoldDB" id="A0A553ZNH7"/>
<organism evidence="1 2">
    <name type="scientific">Streptomyces benahoarensis</name>
    <dbReference type="NCBI Taxonomy" id="2595054"/>
    <lineage>
        <taxon>Bacteria</taxon>
        <taxon>Bacillati</taxon>
        <taxon>Actinomycetota</taxon>
        <taxon>Actinomycetes</taxon>
        <taxon>Kitasatosporales</taxon>
        <taxon>Streptomycetaceae</taxon>
        <taxon>Streptomyces</taxon>
    </lineage>
</organism>
<dbReference type="EMBL" id="VKLS01000049">
    <property type="protein sequence ID" value="TSB42955.1"/>
    <property type="molecule type" value="Genomic_DNA"/>
</dbReference>
<accession>A0A553ZNH7</accession>
<keyword evidence="2" id="KW-1185">Reference proteome</keyword>
<name>A0A553ZNH7_9ACTN</name>
<dbReference type="PANTHER" id="PTHR42305">
    <property type="entry name" value="MEMBRANE PROTEIN RV1733C-RELATED"/>
    <property type="match status" value="1"/>
</dbReference>
<gene>
    <name evidence="1" type="ORF">FNZ23_07175</name>
</gene>
<dbReference type="Proteomes" id="UP000320888">
    <property type="component" value="Unassembled WGS sequence"/>
</dbReference>
<comment type="caution">
    <text evidence="1">The sequence shown here is derived from an EMBL/GenBank/DDBJ whole genome shotgun (WGS) entry which is preliminary data.</text>
</comment>
<dbReference type="InterPro" id="IPR039708">
    <property type="entry name" value="MT1774/Rv1733c-like"/>
</dbReference>
<evidence type="ECO:0000313" key="1">
    <source>
        <dbReference type="EMBL" id="TSB42955.1"/>
    </source>
</evidence>
<dbReference type="PANTHER" id="PTHR42305:SF1">
    <property type="entry name" value="MEMBRANE PROTEIN RV1733C-RELATED"/>
    <property type="match status" value="1"/>
</dbReference>
<reference evidence="1 2" key="1">
    <citation type="submission" date="2019-07" db="EMBL/GenBank/DDBJ databases">
        <title>Draft genome for Streptomyces benahoarensis MZ03-48.</title>
        <authorList>
            <person name="Gonzalez-Pimentel J.L."/>
        </authorList>
    </citation>
    <scope>NUCLEOTIDE SEQUENCE [LARGE SCALE GENOMIC DNA]</scope>
    <source>
        <strain evidence="1 2">MZ03-48</strain>
    </source>
</reference>
<dbReference type="OrthoDB" id="4325432at2"/>
<sequence length="194" mass="21351">MRARWRNPLRRRTDRIESLLTVLTVLLIGLGAPVAGAKAGGAVHDALLATVRAQAAHRHLVWATVDRLATRAPMDPDPETSSRHDSHLRVIARWTAWDGSPRMGRIGAPRPVEPGDRFRIWTDDRGLVIPRPMDESTAATHATLAGLGVAACAGGLVEGARRLAVRQQMVRRYRRWDEAWARAGQTWGRADAGN</sequence>
<protein>
    <submittedName>
        <fullName evidence="1">Uncharacterized protein</fullName>
    </submittedName>
</protein>
<proteinExistence type="predicted"/>